<organism evidence="1 2">
    <name type="scientific">Geotrichum galactomycetum</name>
    <dbReference type="NCBI Taxonomy" id="27317"/>
    <lineage>
        <taxon>Eukaryota</taxon>
        <taxon>Fungi</taxon>
        <taxon>Dikarya</taxon>
        <taxon>Ascomycota</taxon>
        <taxon>Saccharomycotina</taxon>
        <taxon>Dipodascomycetes</taxon>
        <taxon>Dipodascales</taxon>
        <taxon>Dipodascaceae</taxon>
        <taxon>Geotrichum</taxon>
    </lineage>
</organism>
<accession>A0ACB6V144</accession>
<reference evidence="1 2" key="1">
    <citation type="journal article" date="2020" name="Front. Microbiol.">
        <title>Phenotypic and Genetic Characterization of the Cheese Ripening Yeast Geotrichum candidum.</title>
        <authorList>
            <person name="Perkins V."/>
            <person name="Vignola S."/>
            <person name="Lessard M.H."/>
            <person name="Plante P.L."/>
            <person name="Corbeil J."/>
            <person name="Dugat-Bony E."/>
            <person name="Frenette M."/>
            <person name="Labrie S."/>
        </authorList>
    </citation>
    <scope>NUCLEOTIDE SEQUENCE [LARGE SCALE GENOMIC DNA]</scope>
    <source>
        <strain evidence="1 2">LMA-1147</strain>
    </source>
</reference>
<comment type="caution">
    <text evidence="1">The sequence shown here is derived from an EMBL/GenBank/DDBJ whole genome shotgun (WGS) entry which is preliminary data.</text>
</comment>
<proteinExistence type="predicted"/>
<keyword evidence="2" id="KW-1185">Reference proteome</keyword>
<evidence type="ECO:0000313" key="1">
    <source>
        <dbReference type="EMBL" id="KAF5094569.1"/>
    </source>
</evidence>
<gene>
    <name evidence="1" type="ORF">D0Z00_003482</name>
</gene>
<evidence type="ECO:0000313" key="2">
    <source>
        <dbReference type="Proteomes" id="UP000744676"/>
    </source>
</evidence>
<dbReference type="Proteomes" id="UP000744676">
    <property type="component" value="Unassembled WGS sequence"/>
</dbReference>
<sequence length="698" mass="78389">MVGLVQAITHYYVRHKKPITRGVYALLILSIVNRVRAGASKSSGKSGSSGKSATSSSSRRSEINKEFFRKLVKLLAIVVPHGIRSREFWLLCTHTGFLVLRTVLSVYVATLDGKLVASLVRGRGQEFLLGIVWWMLVAVPATFTNSMLQYLQGTIGLRFRDRLTEHILSRYLPLNEGPMYYEIHNLDDRIKNADQVITVDVVKFASSLAELYSNLAKPSLDMVLYSIKLAQNVGGEGLFFVGSLIQLSAYGLRLLAPPFGKYVAQEAALEGDFRFLHTKVIDSAEEIALYRGQEVEKTVLDVSYFGLVKHVNRILRRRLVYGVMEDFVIKYVWGGLGFVLCSIPVFFLDNGRGSTQVGDRTQGFITNRRLLMSSSDAFGRIMFSYKEVAQLAGYTTRVCDLLDVMDDISNGIYEKQTVSGIDSRITSQDAAAAATTDETVSQGKIVIDSSIEFENVPIVSPNNDVLVRSLSFKVPQGHHLLIVGPNGCGKSSLFRILGGLWPVHGGIVHKPPSSDIFYIPQRPYLSRGTLRQQIIYPKKEKDNTMSDAELKAILQVVQIGELVDEVNGYSWDTETEWKEELSIGVQQRIAMARLFYHSPKYAILDECTSSVSLEIERIMYTHAKQLGISLLTVSHRPSLWKYHDLILQFDGHGGYIFDDLDAEERLRLEEEKLKIDLVLRNVDDMEKRLQELKALQVV</sequence>
<dbReference type="EMBL" id="QVQA01000159">
    <property type="protein sequence ID" value="KAF5094569.1"/>
    <property type="molecule type" value="Genomic_DNA"/>
</dbReference>
<name>A0ACB6V144_9ASCO</name>
<protein>
    <submittedName>
        <fullName evidence="1">Uncharacterized protein</fullName>
    </submittedName>
</protein>